<accession>A0A7G6VW77</accession>
<evidence type="ECO:0008006" key="3">
    <source>
        <dbReference type="Google" id="ProtNLM"/>
    </source>
</evidence>
<protein>
    <recommendedName>
        <fullName evidence="3">ParB/Sulfiredoxin domain-containing protein</fullName>
    </recommendedName>
</protein>
<name>A0A7G6VW77_9SPHN</name>
<reference evidence="1 2" key="1">
    <citation type="submission" date="2020-08" db="EMBL/GenBank/DDBJ databases">
        <authorList>
            <person name="Liu G."/>
            <person name="Sun C."/>
        </authorList>
    </citation>
    <scope>NUCLEOTIDE SEQUENCE [LARGE SCALE GENOMIC DNA]</scope>
    <source>
        <strain evidence="1 2">OT19</strain>
    </source>
</reference>
<dbReference type="EMBL" id="CP060052">
    <property type="protein sequence ID" value="QNE05992.1"/>
    <property type="molecule type" value="Genomic_DNA"/>
</dbReference>
<evidence type="ECO:0000313" key="2">
    <source>
        <dbReference type="Proteomes" id="UP000515297"/>
    </source>
</evidence>
<dbReference type="Proteomes" id="UP000515297">
    <property type="component" value="Chromosome"/>
</dbReference>
<dbReference type="AlphaFoldDB" id="A0A7G6VW77"/>
<dbReference type="RefSeq" id="WP_185885035.1">
    <property type="nucleotide sequence ID" value="NZ_CP060052.1"/>
</dbReference>
<proteinExistence type="predicted"/>
<evidence type="ECO:0000313" key="1">
    <source>
        <dbReference type="EMBL" id="QNE05992.1"/>
    </source>
</evidence>
<organism evidence="1 2">
    <name type="scientific">Croceicoccus marinus</name>
    <dbReference type="NCBI Taxonomy" id="450378"/>
    <lineage>
        <taxon>Bacteria</taxon>
        <taxon>Pseudomonadati</taxon>
        <taxon>Pseudomonadota</taxon>
        <taxon>Alphaproteobacteria</taxon>
        <taxon>Sphingomonadales</taxon>
        <taxon>Erythrobacteraceae</taxon>
        <taxon>Croceicoccus</taxon>
    </lineage>
</organism>
<sequence>MPPTLEQISVTDLHFDPANPRLPERVNGADPAEVTDFFLLECNLIELMMSIAEQGYFHGEPLLAVPASEGAGYTVVEGNRRLASLMLLSGQIEPRSMEKAVSRVLAEAKEKPLSVPCLVFPNREDVLNYLGYRHITGIKEWDALAKARYLFQLRDRIGGTDHSAAHRTLAKEIGSKSNAVAKTLTGFNILNYAKDAGILRELGLSVDEIPFSLLTTAIGWQNIAEFIGLTDPGDVELTGIDRDQVYELFLWAFYKSDGYRTKIGDSRNFSKFSRIVTYPQALSALRNGASLEEADVLAEGPVEAIRILIQKAISSIEHAQRSIALAGGLTEDDLADSTKLRKLAASLEGSIRSNLVIDED</sequence>
<gene>
    <name evidence="1" type="ORF">H4O24_04930</name>
</gene>